<reference evidence="2 3" key="1">
    <citation type="submission" date="2019-03" db="EMBL/GenBank/DDBJ databases">
        <title>Genome Sequencing and Assembly of Various Microbes Isolated from Partially Reclaimed Soil and Acid Mine Drainage (AMD) Site.</title>
        <authorList>
            <person name="Steinbock B."/>
            <person name="Bechtold R."/>
            <person name="Sevigny J.L."/>
            <person name="Thomas D."/>
            <person name="Cuthill L.R."/>
            <person name="Aveiro Johannsen E.J."/>
            <person name="Thomas K."/>
            <person name="Ghosh A."/>
        </authorList>
    </citation>
    <scope>NUCLEOTIDE SEQUENCE [LARGE SCALE GENOMIC DNA]</scope>
    <source>
        <strain evidence="2 3">S-A1</strain>
    </source>
</reference>
<dbReference type="AlphaFoldDB" id="A0A4R5XNQ3"/>
<dbReference type="InterPro" id="IPR050765">
    <property type="entry name" value="Riboflavin_Biosynth_HTPR"/>
</dbReference>
<dbReference type="EMBL" id="SMZQ01000014">
    <property type="protein sequence ID" value="TDL32316.1"/>
    <property type="molecule type" value="Genomic_DNA"/>
</dbReference>
<organism evidence="2 3">
    <name type="scientific">Arthrobacter nitrophenolicus</name>
    <dbReference type="NCBI Taxonomy" id="683150"/>
    <lineage>
        <taxon>Bacteria</taxon>
        <taxon>Bacillati</taxon>
        <taxon>Actinomycetota</taxon>
        <taxon>Actinomycetes</taxon>
        <taxon>Micrococcales</taxon>
        <taxon>Micrococcaceae</taxon>
        <taxon>Arthrobacter</taxon>
    </lineage>
</organism>
<dbReference type="Proteomes" id="UP000294621">
    <property type="component" value="Unassembled WGS sequence"/>
</dbReference>
<dbReference type="Pfam" id="PF01872">
    <property type="entry name" value="RibD_C"/>
    <property type="match status" value="1"/>
</dbReference>
<gene>
    <name evidence="2" type="ORF">E2R57_19765</name>
</gene>
<dbReference type="PANTHER" id="PTHR38011">
    <property type="entry name" value="DIHYDROFOLATE REDUCTASE FAMILY PROTEIN (AFU_ORTHOLOGUE AFUA_8G06820)"/>
    <property type="match status" value="1"/>
</dbReference>
<proteinExistence type="predicted"/>
<dbReference type="InterPro" id="IPR024072">
    <property type="entry name" value="DHFR-like_dom_sf"/>
</dbReference>
<dbReference type="RefSeq" id="WP_133351980.1">
    <property type="nucleotide sequence ID" value="NZ_SMZQ01000014.1"/>
</dbReference>
<evidence type="ECO:0000313" key="3">
    <source>
        <dbReference type="Proteomes" id="UP000294621"/>
    </source>
</evidence>
<accession>A0A4R5XNQ3</accession>
<evidence type="ECO:0000259" key="1">
    <source>
        <dbReference type="Pfam" id="PF01872"/>
    </source>
</evidence>
<comment type="caution">
    <text evidence="2">The sequence shown here is derived from an EMBL/GenBank/DDBJ whole genome shotgun (WGS) entry which is preliminary data.</text>
</comment>
<dbReference type="GO" id="GO:0009231">
    <property type="term" value="P:riboflavin biosynthetic process"/>
    <property type="evidence" value="ECO:0007669"/>
    <property type="project" value="InterPro"/>
</dbReference>
<sequence length="225" mass="24802">MSLVRVHNFSVSLDGFGTGEGQQLEAPFGHAGTRLLEWAFETRTFRAMGLHGESEGSFGVDEAFASQWGTGVGVEIMGRNKFGPQRGPWENEEWKGWWGDNPVFHTPVVVLTHHPRPVLEMDGGTTFHFVDADPVSALEQARALAEGLDVRIGGGASTVRQFLEADLIDHMHIVLVPIILGRGERLWDGLEALEERFAIEATPSPHGVIHLVFTRRAGRNQPFTS</sequence>
<protein>
    <submittedName>
        <fullName evidence="2">Dihydrofolate reductase</fullName>
    </submittedName>
</protein>
<feature type="domain" description="Bacterial bifunctional deaminase-reductase C-terminal" evidence="1">
    <location>
        <begin position="8"/>
        <end position="192"/>
    </location>
</feature>
<dbReference type="Gene3D" id="3.40.430.10">
    <property type="entry name" value="Dihydrofolate Reductase, subunit A"/>
    <property type="match status" value="1"/>
</dbReference>
<dbReference type="InterPro" id="IPR002734">
    <property type="entry name" value="RibDG_C"/>
</dbReference>
<dbReference type="SUPFAM" id="SSF53597">
    <property type="entry name" value="Dihydrofolate reductase-like"/>
    <property type="match status" value="1"/>
</dbReference>
<dbReference type="OrthoDB" id="2313602at2"/>
<dbReference type="GO" id="GO:0008703">
    <property type="term" value="F:5-amino-6-(5-phosphoribosylamino)uracil reductase activity"/>
    <property type="evidence" value="ECO:0007669"/>
    <property type="project" value="InterPro"/>
</dbReference>
<name>A0A4R5XNQ3_9MICC</name>
<dbReference type="PANTHER" id="PTHR38011:SF12">
    <property type="entry name" value="BIFUNCTIONAL DEAMINASE-REDUCTASE DOMAIN PROTEIN"/>
    <property type="match status" value="1"/>
</dbReference>
<evidence type="ECO:0000313" key="2">
    <source>
        <dbReference type="EMBL" id="TDL32316.1"/>
    </source>
</evidence>